<organism evidence="2 3">
    <name type="scientific">Haloactinopolyspora alba</name>
    <dbReference type="NCBI Taxonomy" id="648780"/>
    <lineage>
        <taxon>Bacteria</taxon>
        <taxon>Bacillati</taxon>
        <taxon>Actinomycetota</taxon>
        <taxon>Actinomycetes</taxon>
        <taxon>Jiangellales</taxon>
        <taxon>Jiangellaceae</taxon>
        <taxon>Haloactinopolyspora</taxon>
    </lineage>
</organism>
<comment type="caution">
    <text evidence="2">The sequence shown here is derived from an EMBL/GenBank/DDBJ whole genome shotgun (WGS) entry which is preliminary data.</text>
</comment>
<dbReference type="PROSITE" id="PS51257">
    <property type="entry name" value="PROKAR_LIPOPROTEIN"/>
    <property type="match status" value="1"/>
</dbReference>
<name>A0A2P8DYW9_9ACTN</name>
<feature type="domain" description="ABC-type glycine betaine transport system substrate-binding" evidence="1">
    <location>
        <begin position="46"/>
        <end position="319"/>
    </location>
</feature>
<sequence>MTKRRRLAATTAGVGLILTLAACGDDEEVFQGDGGGDETAAGGSGELTVGGADFTEMVIMQEMYAALLEDAGYTVDIQSVGNREIYGPALESGEIDVVPEYAATFAQYLNTRANGPDAPTDAPIATNDAQETVEAARPLAEQYGLTILEPAQAADQNGFAVTQEFADQHGLTTISDLAEIGRPLTLAAVEECPDRPFCEPGLENVYGLEIVDPPLALGFSSTRTKQAVQRGDADLGLVATTDGTLGQFDLVLLEDDKNLQLADNIVPVVNTESAGDDAVAEALQPLSETLTTEHLTELNAQVDAERQQAEDVAAAYLEEQGLL</sequence>
<dbReference type="InterPro" id="IPR007210">
    <property type="entry name" value="ABC_Gly_betaine_transp_sub-bd"/>
</dbReference>
<dbReference type="Gene3D" id="3.40.190.10">
    <property type="entry name" value="Periplasmic binding protein-like II"/>
    <property type="match status" value="1"/>
</dbReference>
<dbReference type="RefSeq" id="WP_106537956.1">
    <property type="nucleotide sequence ID" value="NZ_PYGE01000010.1"/>
</dbReference>
<accession>A0A2P8DYW9</accession>
<dbReference type="Gene3D" id="3.40.190.120">
    <property type="entry name" value="Osmoprotection protein (prox), domain 2"/>
    <property type="match status" value="1"/>
</dbReference>
<evidence type="ECO:0000259" key="1">
    <source>
        <dbReference type="Pfam" id="PF04069"/>
    </source>
</evidence>
<dbReference type="GO" id="GO:0043190">
    <property type="term" value="C:ATP-binding cassette (ABC) transporter complex"/>
    <property type="evidence" value="ECO:0007669"/>
    <property type="project" value="InterPro"/>
</dbReference>
<evidence type="ECO:0000313" key="2">
    <source>
        <dbReference type="EMBL" id="PSL02428.1"/>
    </source>
</evidence>
<dbReference type="EMBL" id="PYGE01000010">
    <property type="protein sequence ID" value="PSL02428.1"/>
    <property type="molecule type" value="Genomic_DNA"/>
</dbReference>
<dbReference type="CDD" id="cd13606">
    <property type="entry name" value="PBP2_ProX_like"/>
    <property type="match status" value="1"/>
</dbReference>
<dbReference type="Proteomes" id="UP000243528">
    <property type="component" value="Unassembled WGS sequence"/>
</dbReference>
<gene>
    <name evidence="2" type="ORF">CLV30_11081</name>
</gene>
<reference evidence="2 3" key="1">
    <citation type="submission" date="2018-03" db="EMBL/GenBank/DDBJ databases">
        <title>Genomic Encyclopedia of Archaeal and Bacterial Type Strains, Phase II (KMG-II): from individual species to whole genera.</title>
        <authorList>
            <person name="Goeker M."/>
        </authorList>
    </citation>
    <scope>NUCLEOTIDE SEQUENCE [LARGE SCALE GENOMIC DNA]</scope>
    <source>
        <strain evidence="2 3">DSM 45211</strain>
    </source>
</reference>
<evidence type="ECO:0000313" key="3">
    <source>
        <dbReference type="Proteomes" id="UP000243528"/>
    </source>
</evidence>
<keyword evidence="3" id="KW-1185">Reference proteome</keyword>
<dbReference type="OrthoDB" id="9781705at2"/>
<dbReference type="Pfam" id="PF04069">
    <property type="entry name" value="OpuAC"/>
    <property type="match status" value="1"/>
</dbReference>
<proteinExistence type="predicted"/>
<dbReference type="GO" id="GO:0022857">
    <property type="term" value="F:transmembrane transporter activity"/>
    <property type="evidence" value="ECO:0007669"/>
    <property type="project" value="InterPro"/>
</dbReference>
<protein>
    <submittedName>
        <fullName evidence="2">Osmoprotectant transport system substrate-binding protein</fullName>
    </submittedName>
</protein>
<dbReference type="AlphaFoldDB" id="A0A2P8DYW9"/>
<dbReference type="SUPFAM" id="SSF53850">
    <property type="entry name" value="Periplasmic binding protein-like II"/>
    <property type="match status" value="1"/>
</dbReference>